<name>A0A2J8HPB1_VIBDI</name>
<keyword evidence="7" id="KW-0966">Cell projection</keyword>
<dbReference type="Gene3D" id="1.20.120.340">
    <property type="entry name" value="Flagellar protein FliS"/>
    <property type="match status" value="1"/>
</dbReference>
<dbReference type="EMBL" id="QLTR01000069">
    <property type="protein sequence ID" value="RAS52360.1"/>
    <property type="molecule type" value="Genomic_DNA"/>
</dbReference>
<sequence length="130" mass="14544">MLLGNQQQAAYSNVQIQANASVSNTFELICMLHDRLAIELDTIVFAIEEKDFLKKSKSAQKAIDILMALDASLDLDNPNELIENIHNLYEHSIATVFKGSKDLDTQVIKDLKQPLADLREGWEGAMKLLS</sequence>
<evidence type="ECO:0000256" key="2">
    <source>
        <dbReference type="ARBA" id="ARBA00008787"/>
    </source>
</evidence>
<dbReference type="Pfam" id="PF02561">
    <property type="entry name" value="FliS"/>
    <property type="match status" value="1"/>
</dbReference>
<dbReference type="PANTHER" id="PTHR34773:SF1">
    <property type="entry name" value="FLAGELLAR SECRETION CHAPERONE FLIS"/>
    <property type="match status" value="1"/>
</dbReference>
<keyword evidence="4" id="KW-1005">Bacterial flagellum biogenesis</keyword>
<keyword evidence="5" id="KW-0143">Chaperone</keyword>
<dbReference type="GO" id="GO:0044780">
    <property type="term" value="P:bacterial-type flagellum assembly"/>
    <property type="evidence" value="ECO:0007669"/>
    <property type="project" value="InterPro"/>
</dbReference>
<dbReference type="GO" id="GO:0005829">
    <property type="term" value="C:cytosol"/>
    <property type="evidence" value="ECO:0007669"/>
    <property type="project" value="UniProtKB-SubCell"/>
</dbReference>
<comment type="subcellular location">
    <subcellularLocation>
        <location evidence="1">Cytoplasm</location>
        <location evidence="1">Cytosol</location>
    </subcellularLocation>
</comment>
<dbReference type="InterPro" id="IPR036584">
    <property type="entry name" value="FliS_sf"/>
</dbReference>
<reference evidence="9 10" key="1">
    <citation type="submission" date="2018-01" db="EMBL/GenBank/DDBJ databases">
        <title>Draft genome sequences of six Vibrio diazotrophicus strains isolated from deep-sea sediments of the Baltic Sea.</title>
        <authorList>
            <person name="Castillo D."/>
            <person name="Vandieken V."/>
            <person name="Chiang O."/>
            <person name="Middelboe M."/>
        </authorList>
    </citation>
    <scope>NUCLEOTIDE SEQUENCE [LARGE SCALE GENOMIC DNA]</scope>
    <source>
        <strain evidence="7 9">60.27F</strain>
        <strain evidence="6 10">65.10M</strain>
    </source>
</reference>
<keyword evidence="3" id="KW-0963">Cytoplasm</keyword>
<accession>A0A2J8HPB1</accession>
<evidence type="ECO:0000313" key="7">
    <source>
        <dbReference type="EMBL" id="PNI01850.1"/>
    </source>
</evidence>
<dbReference type="EMBL" id="POSM01000018">
    <property type="protein sequence ID" value="PNI00124.1"/>
    <property type="molecule type" value="Genomic_DNA"/>
</dbReference>
<evidence type="ECO:0000313" key="11">
    <source>
        <dbReference type="Proteomes" id="UP000248729"/>
    </source>
</evidence>
<dbReference type="CDD" id="cd16098">
    <property type="entry name" value="FliS"/>
    <property type="match status" value="1"/>
</dbReference>
<keyword evidence="10" id="KW-1185">Reference proteome</keyword>
<evidence type="ECO:0000256" key="1">
    <source>
        <dbReference type="ARBA" id="ARBA00004514"/>
    </source>
</evidence>
<dbReference type="OrthoDB" id="9792010at2"/>
<reference evidence="8 11" key="2">
    <citation type="submission" date="2018-06" db="EMBL/GenBank/DDBJ databases">
        <title>Freshwater and sediment microbial communities from various areas in North America, analyzing microbe dynamics in response to fracking.</title>
        <authorList>
            <person name="Lamendella R."/>
        </authorList>
    </citation>
    <scope>NUCLEOTIDE SEQUENCE [LARGE SCALE GENOMIC DNA]</scope>
    <source>
        <strain evidence="8 11">99A</strain>
    </source>
</reference>
<dbReference type="Proteomes" id="UP000236449">
    <property type="component" value="Unassembled WGS sequence"/>
</dbReference>
<proteinExistence type="inferred from homology"/>
<dbReference type="SUPFAM" id="SSF101116">
    <property type="entry name" value="Flagellar export chaperone FliS"/>
    <property type="match status" value="1"/>
</dbReference>
<evidence type="ECO:0000256" key="5">
    <source>
        <dbReference type="ARBA" id="ARBA00023186"/>
    </source>
</evidence>
<gene>
    <name evidence="7" type="ORF">C1N32_19690</name>
    <name evidence="6" type="ORF">C1O25_13095</name>
    <name evidence="8" type="ORF">DET48_1696</name>
</gene>
<evidence type="ECO:0000313" key="6">
    <source>
        <dbReference type="EMBL" id="PNI00124.1"/>
    </source>
</evidence>
<dbReference type="PANTHER" id="PTHR34773">
    <property type="entry name" value="FLAGELLAR SECRETION CHAPERONE FLIS"/>
    <property type="match status" value="1"/>
</dbReference>
<evidence type="ECO:0000313" key="8">
    <source>
        <dbReference type="EMBL" id="RAS52360.1"/>
    </source>
</evidence>
<organism evidence="7 9">
    <name type="scientific">Vibrio diazotrophicus</name>
    <dbReference type="NCBI Taxonomy" id="685"/>
    <lineage>
        <taxon>Bacteria</taxon>
        <taxon>Pseudomonadati</taxon>
        <taxon>Pseudomonadota</taxon>
        <taxon>Gammaproteobacteria</taxon>
        <taxon>Vibrionales</taxon>
        <taxon>Vibrionaceae</taxon>
        <taxon>Vibrio</taxon>
    </lineage>
</organism>
<dbReference type="RefSeq" id="WP_102967161.1">
    <property type="nucleotide sequence ID" value="NZ_JAPWHJ010000006.1"/>
</dbReference>
<comment type="similarity">
    <text evidence="2">Belongs to the FliS family.</text>
</comment>
<dbReference type="Proteomes" id="UP000236547">
    <property type="component" value="Unassembled WGS sequence"/>
</dbReference>
<keyword evidence="7" id="KW-0282">Flagellum</keyword>
<evidence type="ECO:0000256" key="4">
    <source>
        <dbReference type="ARBA" id="ARBA00022795"/>
    </source>
</evidence>
<evidence type="ECO:0000313" key="9">
    <source>
        <dbReference type="Proteomes" id="UP000236449"/>
    </source>
</evidence>
<dbReference type="GO" id="GO:0071973">
    <property type="term" value="P:bacterial-type flagellum-dependent cell motility"/>
    <property type="evidence" value="ECO:0007669"/>
    <property type="project" value="TreeGrafter"/>
</dbReference>
<protein>
    <submittedName>
        <fullName evidence="7">Flagellar export chaperone FliS</fullName>
    </submittedName>
    <submittedName>
        <fullName evidence="8">Flagellar protein FliS</fullName>
    </submittedName>
</protein>
<evidence type="ECO:0000256" key="3">
    <source>
        <dbReference type="ARBA" id="ARBA00022490"/>
    </source>
</evidence>
<comment type="caution">
    <text evidence="7">The sequence shown here is derived from an EMBL/GenBank/DDBJ whole genome shotgun (WGS) entry which is preliminary data.</text>
</comment>
<keyword evidence="7" id="KW-0969">Cilium</keyword>
<dbReference type="InterPro" id="IPR003713">
    <property type="entry name" value="FliS"/>
</dbReference>
<evidence type="ECO:0000313" key="10">
    <source>
        <dbReference type="Proteomes" id="UP000236547"/>
    </source>
</evidence>
<dbReference type="AlphaFoldDB" id="A0A2J8HPB1"/>
<dbReference type="EMBL" id="POSK01000018">
    <property type="protein sequence ID" value="PNI01850.1"/>
    <property type="molecule type" value="Genomic_DNA"/>
</dbReference>
<dbReference type="Proteomes" id="UP000248729">
    <property type="component" value="Unassembled WGS sequence"/>
</dbReference>